<gene>
    <name evidence="3" type="ORF">FH603_1896</name>
</gene>
<name>A0ABR6W6F5_9BACT</name>
<feature type="transmembrane region" description="Helical" evidence="1">
    <location>
        <begin position="123"/>
        <end position="140"/>
    </location>
</feature>
<comment type="caution">
    <text evidence="3">The sequence shown here is derived from an EMBL/GenBank/DDBJ whole genome shotgun (WGS) entry which is preliminary data.</text>
</comment>
<protein>
    <submittedName>
        <fullName evidence="3">Drug/metabolite transporter (DMT)-like permease</fullName>
    </submittedName>
</protein>
<keyword evidence="1" id="KW-0812">Transmembrane</keyword>
<feature type="transmembrane region" description="Helical" evidence="1">
    <location>
        <begin position="280"/>
        <end position="296"/>
    </location>
</feature>
<dbReference type="PANTHER" id="PTHR22911:SF137">
    <property type="entry name" value="SOLUTE CARRIER FAMILY 35 MEMBER G2-RELATED"/>
    <property type="match status" value="1"/>
</dbReference>
<evidence type="ECO:0000256" key="1">
    <source>
        <dbReference type="SAM" id="Phobius"/>
    </source>
</evidence>
<dbReference type="PANTHER" id="PTHR22911">
    <property type="entry name" value="ACYL-MALONYL CONDENSING ENZYME-RELATED"/>
    <property type="match status" value="1"/>
</dbReference>
<feature type="transmembrane region" description="Helical" evidence="1">
    <location>
        <begin position="218"/>
        <end position="237"/>
    </location>
</feature>
<keyword evidence="1" id="KW-1133">Transmembrane helix</keyword>
<keyword evidence="4" id="KW-1185">Reference proteome</keyword>
<dbReference type="RefSeq" id="WP_186737197.1">
    <property type="nucleotide sequence ID" value="NZ_VFIA01000009.1"/>
</dbReference>
<sequence length="297" mass="32620">MALIILSLTTGAVLIRIVANPLSNVFQKQLTQRSAEPLFVISATYGFLGLACLVVWPQLRFEGLSIVFWQSILLAGLLAMVGNVFLVKALQIGDLSVLGPINAYKSIVGILIGIFLLNEVPGWWGLAGIVLIVGGSYLVVNQSDQHTGFSWALFQRPEIKLRLTALVFSAIDGAFLKKAILLSTPTIAFFYWCVFGFIFTLIWILLTMRRQWRHQTKLLVSHKFTFIGLLVAVGVTQMTSNLALAQLPVGYALALFQLSALISVLFGYQFFREQDIGRKLTGALIMTTGAILIALLG</sequence>
<dbReference type="InterPro" id="IPR037185">
    <property type="entry name" value="EmrE-like"/>
</dbReference>
<feature type="transmembrane region" description="Helical" evidence="1">
    <location>
        <begin position="161"/>
        <end position="181"/>
    </location>
</feature>
<dbReference type="Gene3D" id="1.10.3730.20">
    <property type="match status" value="1"/>
</dbReference>
<evidence type="ECO:0000313" key="4">
    <source>
        <dbReference type="Proteomes" id="UP000700732"/>
    </source>
</evidence>
<feature type="domain" description="EamA" evidence="2">
    <location>
        <begin position="162"/>
        <end position="294"/>
    </location>
</feature>
<feature type="domain" description="EamA" evidence="2">
    <location>
        <begin position="23"/>
        <end position="140"/>
    </location>
</feature>
<organism evidence="3 4">
    <name type="scientific">Spirosoma utsteinense</name>
    <dbReference type="NCBI Taxonomy" id="2585773"/>
    <lineage>
        <taxon>Bacteria</taxon>
        <taxon>Pseudomonadati</taxon>
        <taxon>Bacteroidota</taxon>
        <taxon>Cytophagia</taxon>
        <taxon>Cytophagales</taxon>
        <taxon>Cytophagaceae</taxon>
        <taxon>Spirosoma</taxon>
    </lineage>
</organism>
<proteinExistence type="predicted"/>
<accession>A0ABR6W6F5</accession>
<evidence type="ECO:0000259" key="2">
    <source>
        <dbReference type="Pfam" id="PF00892"/>
    </source>
</evidence>
<dbReference type="InterPro" id="IPR000620">
    <property type="entry name" value="EamA_dom"/>
</dbReference>
<feature type="transmembrane region" description="Helical" evidence="1">
    <location>
        <begin position="6"/>
        <end position="26"/>
    </location>
</feature>
<evidence type="ECO:0000313" key="3">
    <source>
        <dbReference type="EMBL" id="MBC3791395.1"/>
    </source>
</evidence>
<feature type="transmembrane region" description="Helical" evidence="1">
    <location>
        <begin position="38"/>
        <end position="56"/>
    </location>
</feature>
<dbReference type="EMBL" id="VFIA01000009">
    <property type="protein sequence ID" value="MBC3791395.1"/>
    <property type="molecule type" value="Genomic_DNA"/>
</dbReference>
<feature type="transmembrane region" description="Helical" evidence="1">
    <location>
        <begin position="187"/>
        <end position="206"/>
    </location>
</feature>
<dbReference type="SUPFAM" id="SSF103481">
    <property type="entry name" value="Multidrug resistance efflux transporter EmrE"/>
    <property type="match status" value="2"/>
</dbReference>
<reference evidence="3 4" key="1">
    <citation type="submission" date="2019-06" db="EMBL/GenBank/DDBJ databases">
        <title>Spirosoma utsteinense sp. nov. isolated from Antarctic ice-free soils.</title>
        <authorList>
            <person name="Tahon G."/>
        </authorList>
    </citation>
    <scope>NUCLEOTIDE SEQUENCE [LARGE SCALE GENOMIC DNA]</scope>
    <source>
        <strain evidence="3 4">LMG 31447</strain>
    </source>
</reference>
<feature type="transmembrane region" description="Helical" evidence="1">
    <location>
        <begin position="68"/>
        <end position="90"/>
    </location>
</feature>
<keyword evidence="1" id="KW-0472">Membrane</keyword>
<feature type="transmembrane region" description="Helical" evidence="1">
    <location>
        <begin position="249"/>
        <end position="268"/>
    </location>
</feature>
<feature type="transmembrane region" description="Helical" evidence="1">
    <location>
        <begin position="97"/>
        <end position="117"/>
    </location>
</feature>
<dbReference type="Pfam" id="PF00892">
    <property type="entry name" value="EamA"/>
    <property type="match status" value="2"/>
</dbReference>
<dbReference type="Proteomes" id="UP000700732">
    <property type="component" value="Unassembled WGS sequence"/>
</dbReference>